<dbReference type="AlphaFoldDB" id="A0A316V2Q2"/>
<protein>
    <submittedName>
        <fullName evidence="2">Uncharacterized protein</fullName>
    </submittedName>
</protein>
<dbReference type="RefSeq" id="XP_025364317.1">
    <property type="nucleotide sequence ID" value="XM_025505517.1"/>
</dbReference>
<dbReference type="GeneID" id="37027340"/>
<feature type="compositionally biased region" description="Polar residues" evidence="1">
    <location>
        <begin position="194"/>
        <end position="203"/>
    </location>
</feature>
<sequence length="383" mass="41220">MASSPNAKGPLLSPEDLAAHSQTLEVLFAMWSGDEELIIDEVNSNAIQSLAKYLTLPVNTLGDAQSQAVKDSLPASVAFAIVVDPFAGDDAARQAKERKLTLDVMLPLRRAEAESSTSKGDTARRPRLSLRTATWLSRSDQDELSRRLKASAEADDEEEDGASRVMAAVEDLSEAVLSSPSMSAATSSADESKQSSPFSTSGAQASLPRYVLRTWHHLPSLSTKEKRDDLVSYAQAVRHKPDPSSPSQAWPLTGFVLAGKPGLVVLECPLPSPSSPVEEGQATPRPSSTSLLAATQTIDSYWSSIKSTSWGDIPSGHKKVSETLREEGVTRAFEDMREITGTEEVGGKEAMRGGWRNDMSKIEGWLKTRGAGGRLREALGADW</sequence>
<feature type="region of interest" description="Disordered" evidence="1">
    <location>
        <begin position="177"/>
        <end position="203"/>
    </location>
</feature>
<reference evidence="2 3" key="1">
    <citation type="journal article" date="2018" name="Mol. Biol. Evol.">
        <title>Broad Genomic Sampling Reveals a Smut Pathogenic Ancestry of the Fungal Clade Ustilaginomycotina.</title>
        <authorList>
            <person name="Kijpornyongpan T."/>
            <person name="Mondo S.J."/>
            <person name="Barry K."/>
            <person name="Sandor L."/>
            <person name="Lee J."/>
            <person name="Lipzen A."/>
            <person name="Pangilinan J."/>
            <person name="LaButti K."/>
            <person name="Hainaut M."/>
            <person name="Henrissat B."/>
            <person name="Grigoriev I.V."/>
            <person name="Spatafora J.W."/>
            <person name="Aime M.C."/>
        </authorList>
    </citation>
    <scope>NUCLEOTIDE SEQUENCE [LARGE SCALE GENOMIC DNA]</scope>
    <source>
        <strain evidence="2 3">MCA 5214</strain>
    </source>
</reference>
<dbReference type="PANTHER" id="PTHR15955:SF10">
    <property type="entry name" value="DUF1115 DOMAIN PROTEIN (AFU_ORTHOLOGUE AFUA_5G14750)"/>
    <property type="match status" value="1"/>
</dbReference>
<organism evidence="2 3">
    <name type="scientific">Jaminaea rosea</name>
    <dbReference type="NCBI Taxonomy" id="1569628"/>
    <lineage>
        <taxon>Eukaryota</taxon>
        <taxon>Fungi</taxon>
        <taxon>Dikarya</taxon>
        <taxon>Basidiomycota</taxon>
        <taxon>Ustilaginomycotina</taxon>
        <taxon>Exobasidiomycetes</taxon>
        <taxon>Microstromatales</taxon>
        <taxon>Microstromatales incertae sedis</taxon>
        <taxon>Jaminaea</taxon>
    </lineage>
</organism>
<accession>A0A316V2Q2</accession>
<dbReference type="EMBL" id="KZ819663">
    <property type="protein sequence ID" value="PWN29705.1"/>
    <property type="molecule type" value="Genomic_DNA"/>
</dbReference>
<dbReference type="Gene3D" id="3.10.110.10">
    <property type="entry name" value="Ubiquitin Conjugating Enzyme"/>
    <property type="match status" value="1"/>
</dbReference>
<dbReference type="Proteomes" id="UP000245884">
    <property type="component" value="Unassembled WGS sequence"/>
</dbReference>
<proteinExistence type="predicted"/>
<evidence type="ECO:0000313" key="3">
    <source>
        <dbReference type="Proteomes" id="UP000245884"/>
    </source>
</evidence>
<feature type="compositionally biased region" description="Low complexity" evidence="1">
    <location>
        <begin position="178"/>
        <end position="189"/>
    </location>
</feature>
<feature type="region of interest" description="Disordered" evidence="1">
    <location>
        <begin position="142"/>
        <end position="162"/>
    </location>
</feature>
<dbReference type="PANTHER" id="PTHR15955">
    <property type="entry name" value="RWD DOMAIN CONTAINING PROTEIN 2"/>
    <property type="match status" value="1"/>
</dbReference>
<dbReference type="OrthoDB" id="432412at2759"/>
<dbReference type="InterPro" id="IPR016135">
    <property type="entry name" value="UBQ-conjugating_enzyme/RWD"/>
</dbReference>
<dbReference type="InterPro" id="IPR017359">
    <property type="entry name" value="Phi-like"/>
</dbReference>
<feature type="compositionally biased region" description="Basic and acidic residues" evidence="1">
    <location>
        <begin position="142"/>
        <end position="152"/>
    </location>
</feature>
<name>A0A316V2Q2_9BASI</name>
<evidence type="ECO:0000313" key="2">
    <source>
        <dbReference type="EMBL" id="PWN29705.1"/>
    </source>
</evidence>
<dbReference type="STRING" id="1569628.A0A316V2Q2"/>
<gene>
    <name evidence="2" type="ORF">BDZ90DRAFT_230561</name>
</gene>
<keyword evidence="3" id="KW-1185">Reference proteome</keyword>
<evidence type="ECO:0000256" key="1">
    <source>
        <dbReference type="SAM" id="MobiDB-lite"/>
    </source>
</evidence>